<evidence type="ECO:0000313" key="2">
    <source>
        <dbReference type="EMBL" id="MBK1667339.1"/>
    </source>
</evidence>
<dbReference type="Proteomes" id="UP001296873">
    <property type="component" value="Unassembled WGS sequence"/>
</dbReference>
<organism evidence="2 3">
    <name type="scientific">Rhodovibrio sodomensis</name>
    <dbReference type="NCBI Taxonomy" id="1088"/>
    <lineage>
        <taxon>Bacteria</taxon>
        <taxon>Pseudomonadati</taxon>
        <taxon>Pseudomonadota</taxon>
        <taxon>Alphaproteobacteria</taxon>
        <taxon>Rhodospirillales</taxon>
        <taxon>Rhodovibrionaceae</taxon>
        <taxon>Rhodovibrio</taxon>
    </lineage>
</organism>
<name>A0ABS1DBR3_9PROT</name>
<accession>A0ABS1DBR3</accession>
<protein>
    <submittedName>
        <fullName evidence="2">Uncharacterized protein</fullName>
    </submittedName>
</protein>
<feature type="region of interest" description="Disordered" evidence="1">
    <location>
        <begin position="70"/>
        <end position="91"/>
    </location>
</feature>
<gene>
    <name evidence="2" type="ORF">CKO28_04760</name>
</gene>
<evidence type="ECO:0000256" key="1">
    <source>
        <dbReference type="SAM" id="MobiDB-lite"/>
    </source>
</evidence>
<sequence>MLDSHDPTDLTNRTVETEMDPAVLRRALAIVMARGIRQGERNDLPSEVLEEIRRIVWMIAHLGITPSDEAIGRLDPDHLSEPAAGPKGLSF</sequence>
<comment type="caution">
    <text evidence="2">The sequence shown here is derived from an EMBL/GenBank/DDBJ whole genome shotgun (WGS) entry which is preliminary data.</text>
</comment>
<keyword evidence="3" id="KW-1185">Reference proteome</keyword>
<dbReference type="EMBL" id="NRRL01000006">
    <property type="protein sequence ID" value="MBK1667339.1"/>
    <property type="molecule type" value="Genomic_DNA"/>
</dbReference>
<proteinExistence type="predicted"/>
<evidence type="ECO:0000313" key="3">
    <source>
        <dbReference type="Proteomes" id="UP001296873"/>
    </source>
</evidence>
<feature type="compositionally biased region" description="Basic and acidic residues" evidence="1">
    <location>
        <begin position="70"/>
        <end position="80"/>
    </location>
</feature>
<reference evidence="2 3" key="1">
    <citation type="journal article" date="2020" name="Microorganisms">
        <title>Osmotic Adaptation and Compatible Solute Biosynthesis of Phototrophic Bacteria as Revealed from Genome Analyses.</title>
        <authorList>
            <person name="Imhoff J.F."/>
            <person name="Rahn T."/>
            <person name="Kunzel S."/>
            <person name="Keller A."/>
            <person name="Neulinger S.C."/>
        </authorList>
    </citation>
    <scope>NUCLEOTIDE SEQUENCE [LARGE SCALE GENOMIC DNA]</scope>
    <source>
        <strain evidence="2 3">DSM 9895</strain>
    </source>
</reference>
<dbReference type="RefSeq" id="WP_200339409.1">
    <property type="nucleotide sequence ID" value="NZ_NRRL01000006.1"/>
</dbReference>